<protein>
    <submittedName>
        <fullName evidence="3">Ldh family oxidoreductase</fullName>
    </submittedName>
</protein>
<gene>
    <name evidence="3" type="ORF">ACFFIC_21275</name>
</gene>
<dbReference type="SUPFAM" id="SSF89733">
    <property type="entry name" value="L-sulfolactate dehydrogenase-like"/>
    <property type="match status" value="1"/>
</dbReference>
<comment type="caution">
    <text evidence="3">The sequence shown here is derived from an EMBL/GenBank/DDBJ whole genome shotgun (WGS) entry which is preliminary data.</text>
</comment>
<reference evidence="3 4" key="1">
    <citation type="submission" date="2024-09" db="EMBL/GenBank/DDBJ databases">
        <authorList>
            <person name="Sun Q."/>
            <person name="Mori K."/>
        </authorList>
    </citation>
    <scope>NUCLEOTIDE SEQUENCE [LARGE SCALE GENOMIC DNA]</scope>
    <source>
        <strain evidence="3 4">CCM 7468</strain>
    </source>
</reference>
<feature type="region of interest" description="Disordered" evidence="2">
    <location>
        <begin position="52"/>
        <end position="76"/>
    </location>
</feature>
<keyword evidence="4" id="KW-1185">Reference proteome</keyword>
<dbReference type="InterPro" id="IPR036111">
    <property type="entry name" value="Mal/L-sulfo/L-lacto_DH-like_sf"/>
</dbReference>
<accession>A0ABV6IWR7</accession>
<dbReference type="Proteomes" id="UP001589789">
    <property type="component" value="Unassembled WGS sequence"/>
</dbReference>
<feature type="compositionally biased region" description="Basic and acidic residues" evidence="2">
    <location>
        <begin position="62"/>
        <end position="74"/>
    </location>
</feature>
<evidence type="ECO:0000256" key="1">
    <source>
        <dbReference type="ARBA" id="ARBA00023002"/>
    </source>
</evidence>
<evidence type="ECO:0000313" key="4">
    <source>
        <dbReference type="Proteomes" id="UP001589789"/>
    </source>
</evidence>
<dbReference type="InterPro" id="IPR043143">
    <property type="entry name" value="Mal/L-sulf/L-lact_DH-like_NADP"/>
</dbReference>
<name>A0ABV6IWR7_9PROT</name>
<sequence>MKAPPSPVARTNRNKTGHFFLALDPAAFRTAEAFEEDLEERLARRRGIAPIDPAQPVLIPGDPEHDETARRREGGISMVPTLVEEVGGVCAESGAEFLLS</sequence>
<dbReference type="EMBL" id="JBHLVZ010000074">
    <property type="protein sequence ID" value="MFC0388055.1"/>
    <property type="molecule type" value="Genomic_DNA"/>
</dbReference>
<dbReference type="Pfam" id="PF02615">
    <property type="entry name" value="Ldh_2"/>
    <property type="match status" value="1"/>
</dbReference>
<dbReference type="InterPro" id="IPR003767">
    <property type="entry name" value="Malate/L-lactate_DH-like"/>
</dbReference>
<dbReference type="RefSeq" id="WP_377054126.1">
    <property type="nucleotide sequence ID" value="NZ_JBHLVZ010000074.1"/>
</dbReference>
<evidence type="ECO:0000313" key="3">
    <source>
        <dbReference type="EMBL" id="MFC0388055.1"/>
    </source>
</evidence>
<proteinExistence type="predicted"/>
<keyword evidence="1" id="KW-0560">Oxidoreductase</keyword>
<organism evidence="3 4">
    <name type="scientific">Muricoccus vinaceus</name>
    <dbReference type="NCBI Taxonomy" id="424704"/>
    <lineage>
        <taxon>Bacteria</taxon>
        <taxon>Pseudomonadati</taxon>
        <taxon>Pseudomonadota</taxon>
        <taxon>Alphaproteobacteria</taxon>
        <taxon>Acetobacterales</taxon>
        <taxon>Roseomonadaceae</taxon>
        <taxon>Muricoccus</taxon>
    </lineage>
</organism>
<dbReference type="Gene3D" id="3.30.1370.60">
    <property type="entry name" value="Hypothetical oxidoreductase yiak, domain 2"/>
    <property type="match status" value="1"/>
</dbReference>
<evidence type="ECO:0000256" key="2">
    <source>
        <dbReference type="SAM" id="MobiDB-lite"/>
    </source>
</evidence>